<dbReference type="NCBIfam" id="TIGR02447">
    <property type="entry name" value="yiiD_Cterm"/>
    <property type="match status" value="1"/>
</dbReference>
<evidence type="ECO:0000259" key="1">
    <source>
        <dbReference type="Pfam" id="PF09500"/>
    </source>
</evidence>
<sequence>MPDDKAQLLQTLLLTEIPLTQALQLQVESLDDQGLRLRAPLLPNLNQERSAFAGSLNALVTLAGWGMTWSLISEAGLQAAILIQDSRIQYLWPVHQDFSAFCPPPEPSEAQRFIRALAQKGRARLSLSAEIQADGRLLATFAGRYVATLEPSSPACQA</sequence>
<evidence type="ECO:0000313" key="2">
    <source>
        <dbReference type="EMBL" id="MEK8089057.1"/>
    </source>
</evidence>
<gene>
    <name evidence="2" type="ORF">WOB96_04700</name>
</gene>
<evidence type="ECO:0000313" key="3">
    <source>
        <dbReference type="Proteomes" id="UP001446205"/>
    </source>
</evidence>
<accession>A0ABU9D678</accession>
<dbReference type="SUPFAM" id="SSF54637">
    <property type="entry name" value="Thioesterase/thiol ester dehydrase-isomerase"/>
    <property type="match status" value="1"/>
</dbReference>
<proteinExistence type="predicted"/>
<dbReference type="Proteomes" id="UP001446205">
    <property type="component" value="Unassembled WGS sequence"/>
</dbReference>
<dbReference type="InterPro" id="IPR029069">
    <property type="entry name" value="HotDog_dom_sf"/>
</dbReference>
<reference evidence="2 3" key="1">
    <citation type="submission" date="2024-04" db="EMBL/GenBank/DDBJ databases">
        <authorList>
            <person name="Abashina T."/>
            <person name="Shaikin A."/>
        </authorList>
    </citation>
    <scope>NUCLEOTIDE SEQUENCE [LARGE SCALE GENOMIC DNA]</scope>
    <source>
        <strain evidence="2 3">AAFK</strain>
    </source>
</reference>
<dbReference type="Gene3D" id="3.10.129.10">
    <property type="entry name" value="Hotdog Thioesterase"/>
    <property type="match status" value="1"/>
</dbReference>
<name>A0ABU9D678_9PROT</name>
<dbReference type="InterPro" id="IPR012660">
    <property type="entry name" value="YiiD_C"/>
</dbReference>
<dbReference type="RefSeq" id="WP_341370123.1">
    <property type="nucleotide sequence ID" value="NZ_JBBPCO010000003.1"/>
</dbReference>
<organism evidence="2 3">
    <name type="scientific">Thermithiobacillus plumbiphilus</name>
    <dbReference type="NCBI Taxonomy" id="1729899"/>
    <lineage>
        <taxon>Bacteria</taxon>
        <taxon>Pseudomonadati</taxon>
        <taxon>Pseudomonadota</taxon>
        <taxon>Acidithiobacillia</taxon>
        <taxon>Acidithiobacillales</taxon>
        <taxon>Thermithiobacillaceae</taxon>
        <taxon>Thermithiobacillus</taxon>
    </lineage>
</organism>
<keyword evidence="3" id="KW-1185">Reference proteome</keyword>
<feature type="domain" description="Thioesterase putative" evidence="1">
    <location>
        <begin position="7"/>
        <end position="147"/>
    </location>
</feature>
<protein>
    <submittedName>
        <fullName evidence="2">YiiD C-terminal domain-containing protein</fullName>
    </submittedName>
</protein>
<dbReference type="EMBL" id="JBBPCO010000003">
    <property type="protein sequence ID" value="MEK8089057.1"/>
    <property type="molecule type" value="Genomic_DNA"/>
</dbReference>
<dbReference type="Pfam" id="PF09500">
    <property type="entry name" value="YiiD_C"/>
    <property type="match status" value="1"/>
</dbReference>
<comment type="caution">
    <text evidence="2">The sequence shown here is derived from an EMBL/GenBank/DDBJ whole genome shotgun (WGS) entry which is preliminary data.</text>
</comment>